<dbReference type="PANTHER" id="PTHR11228:SF7">
    <property type="entry name" value="PQQA PEPTIDE CYCLASE"/>
    <property type="match status" value="1"/>
</dbReference>
<dbReference type="Gene3D" id="3.20.20.70">
    <property type="entry name" value="Aldolase class I"/>
    <property type="match status" value="1"/>
</dbReference>
<dbReference type="EMBL" id="CAADFZ010000049">
    <property type="protein sequence ID" value="VFK64652.1"/>
    <property type="molecule type" value="Genomic_DNA"/>
</dbReference>
<evidence type="ECO:0000256" key="1">
    <source>
        <dbReference type="ARBA" id="ARBA00001966"/>
    </source>
</evidence>
<name>A0A451AF45_9GAMM</name>
<dbReference type="SFLD" id="SFLDS00029">
    <property type="entry name" value="Radical_SAM"/>
    <property type="match status" value="1"/>
</dbReference>
<dbReference type="GO" id="GO:0046872">
    <property type="term" value="F:metal ion binding"/>
    <property type="evidence" value="ECO:0007669"/>
    <property type="project" value="UniProtKB-KW"/>
</dbReference>
<feature type="domain" description="Radical SAM core" evidence="7">
    <location>
        <begin position="3"/>
        <end position="219"/>
    </location>
</feature>
<dbReference type="InterPro" id="IPR023885">
    <property type="entry name" value="4Fe4S-binding_SPASM_dom"/>
</dbReference>
<evidence type="ECO:0000256" key="2">
    <source>
        <dbReference type="ARBA" id="ARBA00022485"/>
    </source>
</evidence>
<dbReference type="GO" id="GO:0051539">
    <property type="term" value="F:4 iron, 4 sulfur cluster binding"/>
    <property type="evidence" value="ECO:0007669"/>
    <property type="project" value="UniProtKB-KW"/>
</dbReference>
<evidence type="ECO:0000256" key="6">
    <source>
        <dbReference type="ARBA" id="ARBA00023014"/>
    </source>
</evidence>
<dbReference type="NCBIfam" id="TIGR04085">
    <property type="entry name" value="rSAM_more_4Fe4S"/>
    <property type="match status" value="1"/>
</dbReference>
<proteinExistence type="predicted"/>
<keyword evidence="4" id="KW-0479">Metal-binding</keyword>
<dbReference type="SFLD" id="SFLDG01386">
    <property type="entry name" value="main_SPASM_domain-containing"/>
    <property type="match status" value="1"/>
</dbReference>
<dbReference type="InterPro" id="IPR017200">
    <property type="entry name" value="PqqE-like"/>
</dbReference>
<dbReference type="InterPro" id="IPR006638">
    <property type="entry name" value="Elp3/MiaA/NifB-like_rSAM"/>
</dbReference>
<sequence>MSSERLRQLVLEITDACNLHCHGCYSRAMPKVQKWVDPFRVDHLVHQAAGLGTRHFVISGGEPVLDVDTTLVAVRSAKALGMQTTMTSNGTLLDDALLARLQDAGLDKLQISLDGPDAYQHERRRGAGTFERAVRAVNLARLRGISVSVMTVPEWKYIYRLKQFLPLLTDLGIRVWGIERPVPFGGNAELDYRFDNHRLRDFHDRLLCLEAQAQDLKIHCNDPLYNLRRLLEQGDTSVAAATTFAHEFGLGCSAGHSALVIGADGGVRGCTFLPQISLNVRDASLFDVWNDLRRYVDQLRVAYGGQGCQDCQYHALCRGCPAQSLVDGSKQAASRDPACYLFQLRKEVV</sequence>
<gene>
    <name evidence="8" type="ORF">BECKUNK1418G_GA0071005_104910</name>
    <name evidence="9" type="ORF">BECKUNK1418H_GA0071006_105310</name>
</gene>
<dbReference type="Pfam" id="PF13186">
    <property type="entry name" value="SPASM"/>
    <property type="match status" value="1"/>
</dbReference>
<dbReference type="PANTHER" id="PTHR11228">
    <property type="entry name" value="RADICAL SAM DOMAIN PROTEIN"/>
    <property type="match status" value="1"/>
</dbReference>
<evidence type="ECO:0000313" key="8">
    <source>
        <dbReference type="EMBL" id="VFK64652.1"/>
    </source>
</evidence>
<accession>A0A451AF45</accession>
<dbReference type="CDD" id="cd01335">
    <property type="entry name" value="Radical_SAM"/>
    <property type="match status" value="1"/>
</dbReference>
<dbReference type="Pfam" id="PF04055">
    <property type="entry name" value="Radical_SAM"/>
    <property type="match status" value="1"/>
</dbReference>
<dbReference type="SFLD" id="SFLDG01067">
    <property type="entry name" value="SPASM/twitch_domain_containing"/>
    <property type="match status" value="1"/>
</dbReference>
<evidence type="ECO:0000256" key="3">
    <source>
        <dbReference type="ARBA" id="ARBA00022691"/>
    </source>
</evidence>
<keyword evidence="2" id="KW-0004">4Fe-4S</keyword>
<dbReference type="AlphaFoldDB" id="A0A451AF45"/>
<dbReference type="PIRSF" id="PIRSF037420">
    <property type="entry name" value="PQQ_syn_pqqE"/>
    <property type="match status" value="1"/>
</dbReference>
<organism evidence="8">
    <name type="scientific">Candidatus Kentrum sp. UNK</name>
    <dbReference type="NCBI Taxonomy" id="2126344"/>
    <lineage>
        <taxon>Bacteria</taxon>
        <taxon>Pseudomonadati</taxon>
        <taxon>Pseudomonadota</taxon>
        <taxon>Gammaproteobacteria</taxon>
        <taxon>Candidatus Kentrum</taxon>
    </lineage>
</organism>
<dbReference type="InterPro" id="IPR013785">
    <property type="entry name" value="Aldolase_TIM"/>
</dbReference>
<keyword evidence="5" id="KW-0408">Iron</keyword>
<dbReference type="SMART" id="SM00729">
    <property type="entry name" value="Elp3"/>
    <property type="match status" value="1"/>
</dbReference>
<keyword evidence="6" id="KW-0411">Iron-sulfur</keyword>
<evidence type="ECO:0000259" key="7">
    <source>
        <dbReference type="PROSITE" id="PS51918"/>
    </source>
</evidence>
<keyword evidence="3" id="KW-0949">S-adenosyl-L-methionine</keyword>
<evidence type="ECO:0000256" key="4">
    <source>
        <dbReference type="ARBA" id="ARBA00022723"/>
    </source>
</evidence>
<protein>
    <submittedName>
        <fullName evidence="8">Radical SAM additional 4Fe4S-binding SPASM domain-containing protein</fullName>
    </submittedName>
</protein>
<dbReference type="PROSITE" id="PS51918">
    <property type="entry name" value="RADICAL_SAM"/>
    <property type="match status" value="1"/>
</dbReference>
<dbReference type="InterPro" id="IPR058240">
    <property type="entry name" value="rSAM_sf"/>
</dbReference>
<dbReference type="SUPFAM" id="SSF102114">
    <property type="entry name" value="Radical SAM enzymes"/>
    <property type="match status" value="1"/>
</dbReference>
<dbReference type="InterPro" id="IPR050377">
    <property type="entry name" value="Radical_SAM_PqqE_MftC-like"/>
</dbReference>
<evidence type="ECO:0000313" key="9">
    <source>
        <dbReference type="EMBL" id="VFK71166.1"/>
    </source>
</evidence>
<reference evidence="8" key="1">
    <citation type="submission" date="2019-02" db="EMBL/GenBank/DDBJ databases">
        <authorList>
            <person name="Gruber-Vodicka R. H."/>
            <person name="Seah K. B. B."/>
        </authorList>
    </citation>
    <scope>NUCLEOTIDE SEQUENCE</scope>
    <source>
        <strain evidence="9">BECK_BY19</strain>
        <strain evidence="8">BECK_BY8</strain>
    </source>
</reference>
<evidence type="ECO:0000256" key="5">
    <source>
        <dbReference type="ARBA" id="ARBA00023004"/>
    </source>
</evidence>
<comment type="cofactor">
    <cofactor evidence="1">
        <name>[4Fe-4S] cluster</name>
        <dbReference type="ChEBI" id="CHEBI:49883"/>
    </cofactor>
</comment>
<dbReference type="EMBL" id="CAADGD010000053">
    <property type="protein sequence ID" value="VFK71166.1"/>
    <property type="molecule type" value="Genomic_DNA"/>
</dbReference>
<dbReference type="GO" id="GO:0003824">
    <property type="term" value="F:catalytic activity"/>
    <property type="evidence" value="ECO:0007669"/>
    <property type="project" value="InterPro"/>
</dbReference>
<dbReference type="InterPro" id="IPR007197">
    <property type="entry name" value="rSAM"/>
</dbReference>